<evidence type="ECO:0000256" key="1">
    <source>
        <dbReference type="SAM" id="MobiDB-lite"/>
    </source>
</evidence>
<name>A0ABP6UGX3_9ACTN</name>
<protein>
    <submittedName>
        <fullName evidence="2">Uncharacterized protein</fullName>
    </submittedName>
</protein>
<organism evidence="2 3">
    <name type="scientific">Actinomadura keratinilytica</name>
    <dbReference type="NCBI Taxonomy" id="547461"/>
    <lineage>
        <taxon>Bacteria</taxon>
        <taxon>Bacillati</taxon>
        <taxon>Actinomycetota</taxon>
        <taxon>Actinomycetes</taxon>
        <taxon>Streptosporangiales</taxon>
        <taxon>Thermomonosporaceae</taxon>
        <taxon>Actinomadura</taxon>
    </lineage>
</organism>
<dbReference type="Proteomes" id="UP001500266">
    <property type="component" value="Unassembled WGS sequence"/>
</dbReference>
<proteinExistence type="predicted"/>
<gene>
    <name evidence="2" type="ORF">GCM10022416_61540</name>
</gene>
<reference evidence="3" key="1">
    <citation type="journal article" date="2019" name="Int. J. Syst. Evol. Microbiol.">
        <title>The Global Catalogue of Microorganisms (GCM) 10K type strain sequencing project: providing services to taxonomists for standard genome sequencing and annotation.</title>
        <authorList>
            <consortium name="The Broad Institute Genomics Platform"/>
            <consortium name="The Broad Institute Genome Sequencing Center for Infectious Disease"/>
            <person name="Wu L."/>
            <person name="Ma J."/>
        </authorList>
    </citation>
    <scope>NUCLEOTIDE SEQUENCE [LARGE SCALE GENOMIC DNA]</scope>
    <source>
        <strain evidence="3">JCM 17316</strain>
    </source>
</reference>
<accession>A0ABP6UGX3</accession>
<keyword evidence="3" id="KW-1185">Reference proteome</keyword>
<sequence length="85" mass="9372">MRTDTRMPIAGPRERLRCAVRGLDVDAVAVRLDRSADERACHKTDAAAAVQVMRHWPGRSAVQPQAVPRPGDRVGGREMRRSGRG</sequence>
<evidence type="ECO:0000313" key="2">
    <source>
        <dbReference type="EMBL" id="GAA3507977.1"/>
    </source>
</evidence>
<evidence type="ECO:0000313" key="3">
    <source>
        <dbReference type="Proteomes" id="UP001500266"/>
    </source>
</evidence>
<feature type="region of interest" description="Disordered" evidence="1">
    <location>
        <begin position="59"/>
        <end position="85"/>
    </location>
</feature>
<feature type="compositionally biased region" description="Basic and acidic residues" evidence="1">
    <location>
        <begin position="70"/>
        <end position="85"/>
    </location>
</feature>
<dbReference type="EMBL" id="BAABDO010000183">
    <property type="protein sequence ID" value="GAA3507977.1"/>
    <property type="molecule type" value="Genomic_DNA"/>
</dbReference>
<comment type="caution">
    <text evidence="2">The sequence shown here is derived from an EMBL/GenBank/DDBJ whole genome shotgun (WGS) entry which is preliminary data.</text>
</comment>